<dbReference type="GO" id="GO:0009245">
    <property type="term" value="P:lipid A biosynthetic process"/>
    <property type="evidence" value="ECO:0007669"/>
    <property type="project" value="UniProtKB-KW"/>
</dbReference>
<dbReference type="PANTHER" id="PTHR30272">
    <property type="entry name" value="3-HYDROXYACYL-[ACYL-CARRIER-PROTEIN] DEHYDRATASE"/>
    <property type="match status" value="1"/>
</dbReference>
<dbReference type="GO" id="GO:0006633">
    <property type="term" value="P:fatty acid biosynthetic process"/>
    <property type="evidence" value="ECO:0007669"/>
    <property type="project" value="InterPro"/>
</dbReference>
<feature type="signal peptide" evidence="9">
    <location>
        <begin position="1"/>
        <end position="18"/>
    </location>
</feature>
<comment type="function">
    <text evidence="8">Involved in unsaturated fatty acids biosynthesis. Catalyzes the dehydration of short chain beta-hydroxyacyl-ACPs and long chain saturated and unsaturated beta-hydroxyacyl-ACPs.</text>
</comment>
<keyword evidence="5" id="KW-0441">Lipid A biosynthesis</keyword>
<dbReference type="CDD" id="cd01288">
    <property type="entry name" value="FabZ"/>
    <property type="match status" value="1"/>
</dbReference>
<keyword evidence="6" id="KW-0443">Lipid metabolism</keyword>
<evidence type="ECO:0000256" key="2">
    <source>
        <dbReference type="ARBA" id="ARBA00013167"/>
    </source>
</evidence>
<evidence type="ECO:0000256" key="3">
    <source>
        <dbReference type="ARBA" id="ARBA00022490"/>
    </source>
</evidence>
<dbReference type="PANTHER" id="PTHR30272:SF1">
    <property type="entry name" value="3-HYDROXYACYL-[ACYL-CARRIER-PROTEIN] DEHYDRATASE"/>
    <property type="match status" value="1"/>
</dbReference>
<evidence type="ECO:0000256" key="8">
    <source>
        <dbReference type="ARBA" id="ARBA00025049"/>
    </source>
</evidence>
<keyword evidence="4" id="KW-0444">Lipid biosynthesis</keyword>
<evidence type="ECO:0000256" key="5">
    <source>
        <dbReference type="ARBA" id="ARBA00022556"/>
    </source>
</evidence>
<organism evidence="10 11">
    <name type="scientific">Skeletonema marinoi</name>
    <dbReference type="NCBI Taxonomy" id="267567"/>
    <lineage>
        <taxon>Eukaryota</taxon>
        <taxon>Sar</taxon>
        <taxon>Stramenopiles</taxon>
        <taxon>Ochrophyta</taxon>
        <taxon>Bacillariophyta</taxon>
        <taxon>Coscinodiscophyceae</taxon>
        <taxon>Thalassiosirophycidae</taxon>
        <taxon>Thalassiosirales</taxon>
        <taxon>Skeletonemataceae</taxon>
        <taxon>Skeletonema</taxon>
        <taxon>Skeletonema marinoi-dohrnii complex</taxon>
    </lineage>
</organism>
<evidence type="ECO:0000256" key="9">
    <source>
        <dbReference type="SAM" id="SignalP"/>
    </source>
</evidence>
<dbReference type="FunFam" id="3.10.129.10:FF:000001">
    <property type="entry name" value="3-hydroxyacyl-[acyl-carrier-protein] dehydratase FabZ"/>
    <property type="match status" value="1"/>
</dbReference>
<dbReference type="HAMAP" id="MF_00406">
    <property type="entry name" value="FabZ"/>
    <property type="match status" value="1"/>
</dbReference>
<keyword evidence="9" id="KW-0732">Signal</keyword>
<dbReference type="EC" id="4.2.1.59" evidence="2"/>
<comment type="caution">
    <text evidence="10">The sequence shown here is derived from an EMBL/GenBank/DDBJ whole genome shotgun (WGS) entry which is preliminary data.</text>
</comment>
<dbReference type="Gene3D" id="3.10.129.10">
    <property type="entry name" value="Hotdog Thioesterase"/>
    <property type="match status" value="1"/>
</dbReference>
<dbReference type="NCBIfam" id="TIGR01750">
    <property type="entry name" value="fabZ"/>
    <property type="match status" value="1"/>
</dbReference>
<accession>A0AAD8Y985</accession>
<dbReference type="Proteomes" id="UP001224775">
    <property type="component" value="Unassembled WGS sequence"/>
</dbReference>
<evidence type="ECO:0000313" key="10">
    <source>
        <dbReference type="EMBL" id="KAK1742149.1"/>
    </source>
</evidence>
<dbReference type="InterPro" id="IPR029069">
    <property type="entry name" value="HotDog_dom_sf"/>
</dbReference>
<keyword evidence="11" id="KW-1185">Reference proteome</keyword>
<sequence>MKLATIILSLYLASSSSAADLPASDAARKLGGKSKSARKLIAEAAEAEAEVEPPPPRSAAEISALTSSVKTIFSLEDIKGILPHRYPFLLVDKVVEYEQGKRAVGIKSVTLNEPHFTGHFPDRPIMPGVLQVEALAQLAGIVFLQMEGASELGAVFFFAGVDGVKWKKPVVPGDSLVMEVEIKKWNKRFGIATATGRAYVDGEMAVELDEMKFALAK</sequence>
<name>A0AAD8Y985_9STRA</name>
<keyword evidence="7 10" id="KW-0456">Lyase</keyword>
<proteinExistence type="inferred from homology"/>
<feature type="chain" id="PRO_5042283116" description="3-hydroxyacyl-[acyl-carrier-protein] dehydratase" evidence="9">
    <location>
        <begin position="19"/>
        <end position="217"/>
    </location>
</feature>
<gene>
    <name evidence="10" type="ORF">QTG54_006714</name>
</gene>
<reference evidence="10" key="1">
    <citation type="submission" date="2023-06" db="EMBL/GenBank/DDBJ databases">
        <title>Survivors Of The Sea: Transcriptome response of Skeletonema marinoi to long-term dormancy.</title>
        <authorList>
            <person name="Pinder M.I.M."/>
            <person name="Kourtchenko O."/>
            <person name="Robertson E.K."/>
            <person name="Larsson T."/>
            <person name="Maumus F."/>
            <person name="Osuna-Cruz C.M."/>
            <person name="Vancaester E."/>
            <person name="Stenow R."/>
            <person name="Vandepoele K."/>
            <person name="Ploug H."/>
            <person name="Bruchert V."/>
            <person name="Godhe A."/>
            <person name="Topel M."/>
        </authorList>
    </citation>
    <scope>NUCLEOTIDE SEQUENCE</scope>
    <source>
        <strain evidence="10">R05AC</strain>
    </source>
</reference>
<dbReference type="GO" id="GO:0016020">
    <property type="term" value="C:membrane"/>
    <property type="evidence" value="ECO:0007669"/>
    <property type="project" value="GOC"/>
</dbReference>
<evidence type="ECO:0000256" key="7">
    <source>
        <dbReference type="ARBA" id="ARBA00023239"/>
    </source>
</evidence>
<evidence type="ECO:0000256" key="1">
    <source>
        <dbReference type="ARBA" id="ARBA00004496"/>
    </source>
</evidence>
<dbReference type="GO" id="GO:0019171">
    <property type="term" value="F:(3R)-hydroxyacyl-[acyl-carrier-protein] dehydratase activity"/>
    <property type="evidence" value="ECO:0007669"/>
    <property type="project" value="UniProtKB-EC"/>
</dbReference>
<dbReference type="InterPro" id="IPR010084">
    <property type="entry name" value="FabZ"/>
</dbReference>
<dbReference type="GO" id="GO:0005737">
    <property type="term" value="C:cytoplasm"/>
    <property type="evidence" value="ECO:0007669"/>
    <property type="project" value="UniProtKB-SubCell"/>
</dbReference>
<evidence type="ECO:0000313" key="11">
    <source>
        <dbReference type="Proteomes" id="UP001224775"/>
    </source>
</evidence>
<dbReference type="NCBIfam" id="NF000582">
    <property type="entry name" value="PRK00006.1"/>
    <property type="match status" value="1"/>
</dbReference>
<protein>
    <recommendedName>
        <fullName evidence="2">3-hydroxyacyl-[acyl-carrier-protein] dehydratase</fullName>
        <ecNumber evidence="2">4.2.1.59</ecNumber>
    </recommendedName>
</protein>
<dbReference type="InterPro" id="IPR013114">
    <property type="entry name" value="FabA_FabZ"/>
</dbReference>
<keyword evidence="3" id="KW-0963">Cytoplasm</keyword>
<dbReference type="AlphaFoldDB" id="A0AAD8Y985"/>
<comment type="subcellular location">
    <subcellularLocation>
        <location evidence="1">Cytoplasm</location>
    </subcellularLocation>
</comment>
<dbReference type="Pfam" id="PF07977">
    <property type="entry name" value="FabA"/>
    <property type="match status" value="1"/>
</dbReference>
<dbReference type="SUPFAM" id="SSF54637">
    <property type="entry name" value="Thioesterase/thiol ester dehydrase-isomerase"/>
    <property type="match status" value="1"/>
</dbReference>
<dbReference type="EMBL" id="JATAAI010000011">
    <property type="protein sequence ID" value="KAK1742149.1"/>
    <property type="molecule type" value="Genomic_DNA"/>
</dbReference>
<evidence type="ECO:0000256" key="6">
    <source>
        <dbReference type="ARBA" id="ARBA00023098"/>
    </source>
</evidence>
<evidence type="ECO:0000256" key="4">
    <source>
        <dbReference type="ARBA" id="ARBA00022516"/>
    </source>
</evidence>